<proteinExistence type="inferred from homology"/>
<dbReference type="GO" id="GO:0003677">
    <property type="term" value="F:DNA binding"/>
    <property type="evidence" value="ECO:0007669"/>
    <property type="project" value="InterPro"/>
</dbReference>
<evidence type="ECO:0000256" key="2">
    <source>
        <dbReference type="ARBA" id="ARBA00022763"/>
    </source>
</evidence>
<dbReference type="PANTHER" id="PTHR10429:SF0">
    <property type="entry name" value="DNA-3-METHYLADENINE GLYCOSYLASE"/>
    <property type="match status" value="1"/>
</dbReference>
<accession>A0AAU9DHL7</accession>
<comment type="similarity">
    <text evidence="1">Belongs to the DNA glycosylase MPG family.</text>
</comment>
<protein>
    <submittedName>
        <fullName evidence="5">Uncharacterized protein</fullName>
    </submittedName>
</protein>
<dbReference type="RefSeq" id="WP_317635737.1">
    <property type="nucleotide sequence ID" value="NZ_AP026802.1"/>
</dbReference>
<keyword evidence="6" id="KW-1185">Reference proteome</keyword>
<evidence type="ECO:0000313" key="6">
    <source>
        <dbReference type="Proteomes" id="UP001321861"/>
    </source>
</evidence>
<dbReference type="InterPro" id="IPR003180">
    <property type="entry name" value="MPG"/>
</dbReference>
<sequence length="81" mass="9233">MQRINSSFFTGRSTSEITRDLLGKKLVYLTPRGLIAVWIVEVESYLGVNDSAAHAYNGRRSHFVSGIKKSQQDLINYGWKR</sequence>
<organism evidence="5 6">
    <name type="scientific">Xylocopilactobacillus apicola</name>
    <dbReference type="NCBI Taxonomy" id="2932184"/>
    <lineage>
        <taxon>Bacteria</taxon>
        <taxon>Bacillati</taxon>
        <taxon>Bacillota</taxon>
        <taxon>Bacilli</taxon>
        <taxon>Lactobacillales</taxon>
        <taxon>Lactobacillaceae</taxon>
        <taxon>Xylocopilactobacillus</taxon>
    </lineage>
</organism>
<dbReference type="GO" id="GO:0006284">
    <property type="term" value="P:base-excision repair"/>
    <property type="evidence" value="ECO:0007669"/>
    <property type="project" value="InterPro"/>
</dbReference>
<dbReference type="KEGG" id="xap:XA3_02370"/>
<evidence type="ECO:0000256" key="3">
    <source>
        <dbReference type="ARBA" id="ARBA00022801"/>
    </source>
</evidence>
<dbReference type="Gene3D" id="3.10.300.10">
    <property type="entry name" value="Methylpurine-DNA glycosylase (MPG)"/>
    <property type="match status" value="1"/>
</dbReference>
<dbReference type="InterPro" id="IPR011034">
    <property type="entry name" value="Formyl_transferase-like_C_sf"/>
</dbReference>
<dbReference type="PANTHER" id="PTHR10429">
    <property type="entry name" value="DNA-3-METHYLADENINE GLYCOSYLASE"/>
    <property type="match status" value="1"/>
</dbReference>
<dbReference type="GO" id="GO:0003905">
    <property type="term" value="F:alkylbase DNA N-glycosylase activity"/>
    <property type="evidence" value="ECO:0007669"/>
    <property type="project" value="InterPro"/>
</dbReference>
<dbReference type="EMBL" id="AP026802">
    <property type="protein sequence ID" value="BDR57796.1"/>
    <property type="molecule type" value="Genomic_DNA"/>
</dbReference>
<dbReference type="Proteomes" id="UP001321861">
    <property type="component" value="Chromosome"/>
</dbReference>
<keyword evidence="3" id="KW-0378">Hydrolase</keyword>
<name>A0AAU9DHL7_9LACO</name>
<dbReference type="InterPro" id="IPR036995">
    <property type="entry name" value="MPG_sf"/>
</dbReference>
<evidence type="ECO:0000256" key="1">
    <source>
        <dbReference type="ARBA" id="ARBA00009232"/>
    </source>
</evidence>
<evidence type="ECO:0000313" key="5">
    <source>
        <dbReference type="EMBL" id="BDR57796.1"/>
    </source>
</evidence>
<evidence type="ECO:0000256" key="4">
    <source>
        <dbReference type="ARBA" id="ARBA00023204"/>
    </source>
</evidence>
<dbReference type="Pfam" id="PF02245">
    <property type="entry name" value="Pur_DNA_glyco"/>
    <property type="match status" value="1"/>
</dbReference>
<dbReference type="SUPFAM" id="SSF50486">
    <property type="entry name" value="FMT C-terminal domain-like"/>
    <property type="match status" value="1"/>
</dbReference>
<keyword evidence="4" id="KW-0234">DNA repair</keyword>
<reference evidence="5 6" key="1">
    <citation type="journal article" date="2023" name="Microbiol. Spectr.">
        <title>Symbiosis of Carpenter Bees with Uncharacterized Lactic Acid Bacteria Showing NAD Auxotrophy.</title>
        <authorList>
            <person name="Kawasaki S."/>
            <person name="Ozawa K."/>
            <person name="Mori T."/>
            <person name="Yamamoto A."/>
            <person name="Ito M."/>
            <person name="Ohkuma M."/>
            <person name="Sakamoto M."/>
            <person name="Matsutani M."/>
        </authorList>
    </citation>
    <scope>NUCLEOTIDE SEQUENCE [LARGE SCALE GENOMIC DNA]</scope>
    <source>
        <strain evidence="5 6">XA3</strain>
    </source>
</reference>
<gene>
    <name evidence="5" type="ORF">XA3_02370</name>
</gene>
<dbReference type="AlphaFoldDB" id="A0AAU9DHL7"/>
<keyword evidence="2" id="KW-0227">DNA damage</keyword>